<dbReference type="PANTHER" id="PTHR43773">
    <property type="entry name" value="MAGNESIUM TRANSPORTER MGTE"/>
    <property type="match status" value="1"/>
</dbReference>
<dbReference type="PROSITE" id="PS51371">
    <property type="entry name" value="CBS"/>
    <property type="match status" value="2"/>
</dbReference>
<dbReference type="GO" id="GO:0016020">
    <property type="term" value="C:membrane"/>
    <property type="evidence" value="ECO:0007669"/>
    <property type="project" value="InterPro"/>
</dbReference>
<dbReference type="eggNOG" id="arCOG00634">
    <property type="taxonomic scope" value="Archaea"/>
</dbReference>
<reference evidence="3 4" key="2">
    <citation type="journal article" date="2014" name="Int. J. Syst. Evol. Microbiol.">
        <title>Methanobacterium paludis sp. nov. and a novel strain of Methanobacterium lacus isolated from northern peatlands.</title>
        <authorList>
            <person name="Cadillo-Quiroz H."/>
            <person name="Brauer S.L."/>
            <person name="Goodson N."/>
            <person name="Yavitt J.B."/>
            <person name="Zinder S.H."/>
        </authorList>
    </citation>
    <scope>NUCLEOTIDE SEQUENCE [LARGE SCALE GENOMIC DNA]</scope>
    <source>
        <strain evidence="3 4">AL-21</strain>
    </source>
</reference>
<name>F0T7V1_METLA</name>
<dbReference type="OrthoDB" id="147899at2157"/>
<dbReference type="Gene3D" id="1.25.60.10">
    <property type="entry name" value="MgtE N-terminal domain-like"/>
    <property type="match status" value="1"/>
</dbReference>
<dbReference type="SMART" id="SM00116">
    <property type="entry name" value="CBS"/>
    <property type="match status" value="2"/>
</dbReference>
<dbReference type="InterPro" id="IPR038076">
    <property type="entry name" value="MgtE_N_sf"/>
</dbReference>
<evidence type="ECO:0000256" key="1">
    <source>
        <dbReference type="PROSITE-ProRule" id="PRU00703"/>
    </source>
</evidence>
<dbReference type="GeneID" id="10276612"/>
<dbReference type="InterPro" id="IPR011033">
    <property type="entry name" value="PRC_barrel-like_sf"/>
</dbReference>
<evidence type="ECO:0000259" key="2">
    <source>
        <dbReference type="PROSITE" id="PS51371"/>
    </source>
</evidence>
<evidence type="ECO:0000313" key="3">
    <source>
        <dbReference type="EMBL" id="ADZ08438.1"/>
    </source>
</evidence>
<sequence>MYLSDFIKKPVLSPSGEQIGNLKDVVVSSDHSYPILKALEITVTGKQIKNISWRCVEKIGKEVKLNCSLEEIKDYEIQKHDVLLLKDVMDRQVVDIEGKKIRRVNDIKISPTNGHYHVIGVDIGVNGILRRLGLNRIVKSLGITSTEDLISWRDIDPVESDYSKVKLKVPKQKIKKLHPADMAEIVDQLGLNESLNILNSLDDESAADTLEEVSPERQVSILEGMDSQRAAEILDEMSPDDAADVLADLPEEKAEELLDLMEPEESNDLRKLLRYPENTAGGIMTTEFAYVNQGLTVKEVLESLRKMAADVETIYYVYVISLNGDLVGVLSLRDILLSNPETRVTEIMHTHIIKADVLEDQHEVAQTIAKYNLLALPVVEDETKLRGIITVDDAIDIVLPTAWKKRVPRMFGR</sequence>
<dbReference type="SUPFAM" id="SSF158791">
    <property type="entry name" value="MgtE N-terminal domain-like"/>
    <property type="match status" value="1"/>
</dbReference>
<dbReference type="InterPro" id="IPR000644">
    <property type="entry name" value="CBS_dom"/>
</dbReference>
<feature type="domain" description="CBS" evidence="2">
    <location>
        <begin position="284"/>
        <end position="346"/>
    </location>
</feature>
<organism evidence="3 4">
    <name type="scientific">Methanobacterium lacus (strain AL-21)</name>
    <dbReference type="NCBI Taxonomy" id="877455"/>
    <lineage>
        <taxon>Archaea</taxon>
        <taxon>Methanobacteriati</taxon>
        <taxon>Methanobacteriota</taxon>
        <taxon>Methanomada group</taxon>
        <taxon>Methanobacteria</taxon>
        <taxon>Methanobacteriales</taxon>
        <taxon>Methanobacteriaceae</taxon>
        <taxon>Methanobacterium</taxon>
    </lineage>
</organism>
<dbReference type="Gene3D" id="3.10.580.10">
    <property type="entry name" value="CBS-domain"/>
    <property type="match status" value="1"/>
</dbReference>
<dbReference type="PANTHER" id="PTHR43773:SF1">
    <property type="entry name" value="MAGNESIUM TRANSPORTER MGTE"/>
    <property type="match status" value="1"/>
</dbReference>
<dbReference type="Pfam" id="PF00571">
    <property type="entry name" value="CBS"/>
    <property type="match status" value="2"/>
</dbReference>
<gene>
    <name evidence="3" type="ordered locus">Metbo_0186</name>
</gene>
<dbReference type="AlphaFoldDB" id="F0T7V1"/>
<dbReference type="STRING" id="877455.Metbo_0186"/>
<dbReference type="Proteomes" id="UP000007490">
    <property type="component" value="Chromosome"/>
</dbReference>
<dbReference type="KEGG" id="mel:Metbo_0186"/>
<dbReference type="InterPro" id="IPR006668">
    <property type="entry name" value="Mg_transptr_MgtE_intracell_dom"/>
</dbReference>
<dbReference type="InterPro" id="IPR046342">
    <property type="entry name" value="CBS_dom_sf"/>
</dbReference>
<dbReference type="SUPFAM" id="SSF54631">
    <property type="entry name" value="CBS-domain pair"/>
    <property type="match status" value="1"/>
</dbReference>
<dbReference type="RefSeq" id="WP_013643789.1">
    <property type="nucleotide sequence ID" value="NC_015216.1"/>
</dbReference>
<dbReference type="SUPFAM" id="SSF50346">
    <property type="entry name" value="PRC-barrel domain"/>
    <property type="match status" value="1"/>
</dbReference>
<dbReference type="CDD" id="cd04606">
    <property type="entry name" value="CBS_pair_Mg_transporter"/>
    <property type="match status" value="1"/>
</dbReference>
<proteinExistence type="predicted"/>
<feature type="domain" description="CBS" evidence="2">
    <location>
        <begin position="348"/>
        <end position="405"/>
    </location>
</feature>
<dbReference type="EMBL" id="CP002551">
    <property type="protein sequence ID" value="ADZ08438.1"/>
    <property type="molecule type" value="Genomic_DNA"/>
</dbReference>
<keyword evidence="4" id="KW-1185">Reference proteome</keyword>
<reference evidence="4" key="1">
    <citation type="submission" date="2011-02" db="EMBL/GenBank/DDBJ databases">
        <title>Complete sequence of Methanobacterium sp. AL-21.</title>
        <authorList>
            <consortium name="US DOE Joint Genome Institute"/>
            <person name="Lucas S."/>
            <person name="Copeland A."/>
            <person name="Lapidus A."/>
            <person name="Cheng J.-F."/>
            <person name="Goodwin L."/>
            <person name="Pitluck S."/>
            <person name="Chertkov O."/>
            <person name="Detter J.C."/>
            <person name="Han C."/>
            <person name="Tapia R."/>
            <person name="Land M."/>
            <person name="Hauser L."/>
            <person name="Kyrpides N."/>
            <person name="Ivanova N."/>
            <person name="Mikhailova N."/>
            <person name="Pagani I."/>
            <person name="Cadillo-Quiroz H."/>
            <person name="Imachi H."/>
            <person name="Zinder S."/>
            <person name="Liu W."/>
            <person name="Woyke T."/>
        </authorList>
    </citation>
    <scope>NUCLEOTIDE SEQUENCE [LARGE SCALE GENOMIC DNA]</scope>
    <source>
        <strain evidence="4">AL-21</strain>
    </source>
</reference>
<protein>
    <submittedName>
        <fullName evidence="3">MgtE intracellular region</fullName>
    </submittedName>
</protein>
<accession>F0T7V1</accession>
<dbReference type="SMART" id="SM00924">
    <property type="entry name" value="MgtE_N"/>
    <property type="match status" value="1"/>
</dbReference>
<dbReference type="InterPro" id="IPR006669">
    <property type="entry name" value="MgtE_transporter"/>
</dbReference>
<dbReference type="HOGENOM" id="CLU_030870_1_0_2"/>
<dbReference type="GO" id="GO:0015095">
    <property type="term" value="F:magnesium ion transmembrane transporter activity"/>
    <property type="evidence" value="ECO:0007669"/>
    <property type="project" value="InterPro"/>
</dbReference>
<dbReference type="Gene3D" id="2.30.30.240">
    <property type="entry name" value="PRC-barrel domain"/>
    <property type="match status" value="1"/>
</dbReference>
<dbReference type="Pfam" id="PF03448">
    <property type="entry name" value="MgtE_N"/>
    <property type="match status" value="1"/>
</dbReference>
<evidence type="ECO:0000313" key="4">
    <source>
        <dbReference type="Proteomes" id="UP000007490"/>
    </source>
</evidence>
<keyword evidence="1" id="KW-0129">CBS domain</keyword>